<protein>
    <submittedName>
        <fullName evidence="2">Uncharacterized protein</fullName>
    </submittedName>
</protein>
<evidence type="ECO:0000313" key="3">
    <source>
        <dbReference type="Proteomes" id="UP000041254"/>
    </source>
</evidence>
<evidence type="ECO:0000256" key="1">
    <source>
        <dbReference type="SAM" id="MobiDB-lite"/>
    </source>
</evidence>
<dbReference type="EMBL" id="CDMY01000331">
    <property type="protein sequence ID" value="CEM02625.1"/>
    <property type="molecule type" value="Genomic_DNA"/>
</dbReference>
<keyword evidence="3" id="KW-1185">Reference proteome</keyword>
<dbReference type="Proteomes" id="UP000041254">
    <property type="component" value="Unassembled WGS sequence"/>
</dbReference>
<gene>
    <name evidence="2" type="ORF">Vbra_2168</name>
</gene>
<proteinExistence type="predicted"/>
<evidence type="ECO:0000313" key="2">
    <source>
        <dbReference type="EMBL" id="CEM02625.1"/>
    </source>
</evidence>
<feature type="region of interest" description="Disordered" evidence="1">
    <location>
        <begin position="92"/>
        <end position="162"/>
    </location>
</feature>
<dbReference type="InParanoid" id="A0A0G4EWA0"/>
<reference evidence="2 3" key="1">
    <citation type="submission" date="2014-11" db="EMBL/GenBank/DDBJ databases">
        <authorList>
            <person name="Zhu J."/>
            <person name="Qi W."/>
            <person name="Song R."/>
        </authorList>
    </citation>
    <scope>NUCLEOTIDE SEQUENCE [LARGE SCALE GENOMIC DNA]</scope>
</reference>
<name>A0A0G4EWA0_VITBC</name>
<organism evidence="2 3">
    <name type="scientific">Vitrella brassicaformis (strain CCMP3155)</name>
    <dbReference type="NCBI Taxonomy" id="1169540"/>
    <lineage>
        <taxon>Eukaryota</taxon>
        <taxon>Sar</taxon>
        <taxon>Alveolata</taxon>
        <taxon>Colpodellida</taxon>
        <taxon>Vitrellaceae</taxon>
        <taxon>Vitrella</taxon>
    </lineage>
</organism>
<accession>A0A0G4EWA0</accession>
<sequence>MSRDARGEMMSHLDKNIQKESEVHVALRLRGGVRRAGKGREKESDTAPWPLLTHSTPRPPASENPSAILTKWAYYDPVYEVEMMDGQLQKAAQLSGCTEGRSPRLAEDHGDESPEGHREDRSRRGEGPPPPAAAAEAAAPLKPLTSSKRDTISPPLRAGHNVAAQCPECAANKEALYKKREKMGK</sequence>
<dbReference type="AlphaFoldDB" id="A0A0G4EWA0"/>
<feature type="region of interest" description="Disordered" evidence="1">
    <location>
        <begin position="29"/>
        <end position="66"/>
    </location>
</feature>
<dbReference type="VEuPathDB" id="CryptoDB:Vbra_2168"/>
<feature type="compositionally biased region" description="Basic and acidic residues" evidence="1">
    <location>
        <begin position="101"/>
        <end position="126"/>
    </location>
</feature>